<organism evidence="5 6">
    <name type="scientific">Amycolatopsis magusensis</name>
    <dbReference type="NCBI Taxonomy" id="882444"/>
    <lineage>
        <taxon>Bacteria</taxon>
        <taxon>Bacillati</taxon>
        <taxon>Actinomycetota</taxon>
        <taxon>Actinomycetes</taxon>
        <taxon>Pseudonocardiales</taxon>
        <taxon>Pseudonocardiaceae</taxon>
        <taxon>Amycolatopsis</taxon>
    </lineage>
</organism>
<accession>A0ABS4PRE5</accession>
<dbReference type="Gene3D" id="1.10.10.10">
    <property type="entry name" value="Winged helix-like DNA-binding domain superfamily/Winged helix DNA-binding domain"/>
    <property type="match status" value="1"/>
</dbReference>
<feature type="domain" description="HTH gntR-type" evidence="4">
    <location>
        <begin position="21"/>
        <end position="91"/>
    </location>
</feature>
<reference evidence="5 6" key="1">
    <citation type="submission" date="2021-03" db="EMBL/GenBank/DDBJ databases">
        <title>Sequencing the genomes of 1000 actinobacteria strains.</title>
        <authorList>
            <person name="Klenk H.-P."/>
        </authorList>
    </citation>
    <scope>NUCLEOTIDE SEQUENCE [LARGE SCALE GENOMIC DNA]</scope>
    <source>
        <strain evidence="5 6">DSM 45510</strain>
    </source>
</reference>
<dbReference type="InterPro" id="IPR000524">
    <property type="entry name" value="Tscrpt_reg_HTH_GntR"/>
</dbReference>
<keyword evidence="3" id="KW-0804">Transcription</keyword>
<keyword evidence="1" id="KW-0805">Transcription regulation</keyword>
<proteinExistence type="predicted"/>
<dbReference type="PANTHER" id="PTHR43537">
    <property type="entry name" value="TRANSCRIPTIONAL REGULATOR, GNTR FAMILY"/>
    <property type="match status" value="1"/>
</dbReference>
<dbReference type="Pfam" id="PF07729">
    <property type="entry name" value="FCD"/>
    <property type="match status" value="1"/>
</dbReference>
<dbReference type="InterPro" id="IPR036388">
    <property type="entry name" value="WH-like_DNA-bd_sf"/>
</dbReference>
<dbReference type="SMART" id="SM00345">
    <property type="entry name" value="HTH_GNTR"/>
    <property type="match status" value="1"/>
</dbReference>
<dbReference type="PRINTS" id="PR00035">
    <property type="entry name" value="HTHGNTR"/>
</dbReference>
<dbReference type="InterPro" id="IPR011711">
    <property type="entry name" value="GntR_C"/>
</dbReference>
<dbReference type="Pfam" id="PF00392">
    <property type="entry name" value="GntR"/>
    <property type="match status" value="1"/>
</dbReference>
<dbReference type="SUPFAM" id="SSF48008">
    <property type="entry name" value="GntR ligand-binding domain-like"/>
    <property type="match status" value="1"/>
</dbReference>
<evidence type="ECO:0000313" key="6">
    <source>
        <dbReference type="Proteomes" id="UP000741013"/>
    </source>
</evidence>
<dbReference type="SMART" id="SM00895">
    <property type="entry name" value="FCD"/>
    <property type="match status" value="1"/>
</dbReference>
<keyword evidence="6" id="KW-1185">Reference proteome</keyword>
<keyword evidence="2 5" id="KW-0238">DNA-binding</keyword>
<dbReference type="PANTHER" id="PTHR43537:SF5">
    <property type="entry name" value="UXU OPERON TRANSCRIPTIONAL REGULATOR"/>
    <property type="match status" value="1"/>
</dbReference>
<evidence type="ECO:0000256" key="2">
    <source>
        <dbReference type="ARBA" id="ARBA00023125"/>
    </source>
</evidence>
<evidence type="ECO:0000259" key="4">
    <source>
        <dbReference type="PROSITE" id="PS50949"/>
    </source>
</evidence>
<dbReference type="GO" id="GO:0003677">
    <property type="term" value="F:DNA binding"/>
    <property type="evidence" value="ECO:0007669"/>
    <property type="project" value="UniProtKB-KW"/>
</dbReference>
<dbReference type="CDD" id="cd07377">
    <property type="entry name" value="WHTH_GntR"/>
    <property type="match status" value="1"/>
</dbReference>
<dbReference type="InterPro" id="IPR008920">
    <property type="entry name" value="TF_FadR/GntR_C"/>
</dbReference>
<dbReference type="InterPro" id="IPR036390">
    <property type="entry name" value="WH_DNA-bd_sf"/>
</dbReference>
<dbReference type="SUPFAM" id="SSF46785">
    <property type="entry name" value="Winged helix' DNA-binding domain"/>
    <property type="match status" value="1"/>
</dbReference>
<dbReference type="Gene3D" id="1.20.120.530">
    <property type="entry name" value="GntR ligand-binding domain-like"/>
    <property type="match status" value="1"/>
</dbReference>
<comment type="caution">
    <text evidence="5">The sequence shown here is derived from an EMBL/GenBank/DDBJ whole genome shotgun (WGS) entry which is preliminary data.</text>
</comment>
<protein>
    <submittedName>
        <fullName evidence="5">DNA-binding FadR family transcriptional regulator</fullName>
    </submittedName>
</protein>
<evidence type="ECO:0000256" key="1">
    <source>
        <dbReference type="ARBA" id="ARBA00023015"/>
    </source>
</evidence>
<evidence type="ECO:0000313" key="5">
    <source>
        <dbReference type="EMBL" id="MBP2181181.1"/>
    </source>
</evidence>
<dbReference type="Proteomes" id="UP000741013">
    <property type="component" value="Unassembled WGS sequence"/>
</dbReference>
<evidence type="ECO:0000256" key="3">
    <source>
        <dbReference type="ARBA" id="ARBA00023163"/>
    </source>
</evidence>
<sequence>MSTKGLTGAPRQVIFGPLREGGRVDVVARRISQAIGLGLITDGEQLPSESALADSLKVSTVTLREALSSLREQGLLETRRGRGGGSFVRTPTEPSAARMRSLLGELCPHELREIGDHHVAVSGAAAKLAAERAGAEQHAVLGKLIGHLAAARTIGERRRADARFHVGIAAAARSNRLTRDEITLQGEVGELLWLPSAGDCPNLGAAVEQHSDILVAIESGAGHLARSRAEAHVDLGITRLIGLRRRLP</sequence>
<dbReference type="PROSITE" id="PS50949">
    <property type="entry name" value="HTH_GNTR"/>
    <property type="match status" value="1"/>
</dbReference>
<dbReference type="EMBL" id="JAGGMS010000001">
    <property type="protein sequence ID" value="MBP2181181.1"/>
    <property type="molecule type" value="Genomic_DNA"/>
</dbReference>
<name>A0ABS4PRE5_9PSEU</name>
<gene>
    <name evidence="5" type="ORF">JOM49_002707</name>
</gene>
<dbReference type="RefSeq" id="WP_209664633.1">
    <property type="nucleotide sequence ID" value="NZ_JAGGMS010000001.1"/>
</dbReference>